<comment type="caution">
    <text evidence="2">The sequence shown here is derived from an EMBL/GenBank/DDBJ whole genome shotgun (WGS) entry which is preliminary data.</text>
</comment>
<feature type="region of interest" description="Disordered" evidence="1">
    <location>
        <begin position="60"/>
        <end position="94"/>
    </location>
</feature>
<protein>
    <submittedName>
        <fullName evidence="2">Uncharacterized protein</fullName>
    </submittedName>
</protein>
<keyword evidence="3" id="KW-1185">Reference proteome</keyword>
<sequence>MARHRRLLVELAQGPGSSCYGPRSAVLATDEMLALCAQAGSFSRVRVGTLLPIVPGVSEEAAGPGPRHLLHSSTGEGARREGPAPALFPPGVFP</sequence>
<evidence type="ECO:0000313" key="2">
    <source>
        <dbReference type="EMBL" id="KAJ1172924.1"/>
    </source>
</evidence>
<name>A0AAV7T8R5_PLEWA</name>
<accession>A0AAV7T8R5</accession>
<dbReference type="Proteomes" id="UP001066276">
    <property type="component" value="Chromosome 4_1"/>
</dbReference>
<evidence type="ECO:0000256" key="1">
    <source>
        <dbReference type="SAM" id="MobiDB-lite"/>
    </source>
</evidence>
<reference evidence="2" key="1">
    <citation type="journal article" date="2022" name="bioRxiv">
        <title>Sequencing and chromosome-scale assembly of the giantPleurodeles waltlgenome.</title>
        <authorList>
            <person name="Brown T."/>
            <person name="Elewa A."/>
            <person name="Iarovenko S."/>
            <person name="Subramanian E."/>
            <person name="Araus A.J."/>
            <person name="Petzold A."/>
            <person name="Susuki M."/>
            <person name="Suzuki K.-i.T."/>
            <person name="Hayashi T."/>
            <person name="Toyoda A."/>
            <person name="Oliveira C."/>
            <person name="Osipova E."/>
            <person name="Leigh N.D."/>
            <person name="Simon A."/>
            <person name="Yun M.H."/>
        </authorList>
    </citation>
    <scope>NUCLEOTIDE SEQUENCE</scope>
    <source>
        <strain evidence="2">20211129_DDA</strain>
        <tissue evidence="2">Liver</tissue>
    </source>
</reference>
<gene>
    <name evidence="2" type="ORF">NDU88_004766</name>
</gene>
<organism evidence="2 3">
    <name type="scientific">Pleurodeles waltl</name>
    <name type="common">Iberian ribbed newt</name>
    <dbReference type="NCBI Taxonomy" id="8319"/>
    <lineage>
        <taxon>Eukaryota</taxon>
        <taxon>Metazoa</taxon>
        <taxon>Chordata</taxon>
        <taxon>Craniata</taxon>
        <taxon>Vertebrata</taxon>
        <taxon>Euteleostomi</taxon>
        <taxon>Amphibia</taxon>
        <taxon>Batrachia</taxon>
        <taxon>Caudata</taxon>
        <taxon>Salamandroidea</taxon>
        <taxon>Salamandridae</taxon>
        <taxon>Pleurodelinae</taxon>
        <taxon>Pleurodeles</taxon>
    </lineage>
</organism>
<dbReference type="AlphaFoldDB" id="A0AAV7T8R5"/>
<evidence type="ECO:0000313" key="3">
    <source>
        <dbReference type="Proteomes" id="UP001066276"/>
    </source>
</evidence>
<proteinExistence type="predicted"/>
<dbReference type="EMBL" id="JANPWB010000007">
    <property type="protein sequence ID" value="KAJ1172924.1"/>
    <property type="molecule type" value="Genomic_DNA"/>
</dbReference>